<evidence type="ECO:0000256" key="1">
    <source>
        <dbReference type="ARBA" id="ARBA00006115"/>
    </source>
</evidence>
<keyword evidence="12" id="KW-1185">Reference proteome</keyword>
<dbReference type="InterPro" id="IPR001538">
    <property type="entry name" value="Man6P_isomerase-2_C"/>
</dbReference>
<dbReference type="CDD" id="cd02509">
    <property type="entry name" value="GDP-M1P_Guanylyltransferase"/>
    <property type="match status" value="1"/>
</dbReference>
<evidence type="ECO:0000256" key="3">
    <source>
        <dbReference type="ARBA" id="ARBA00022679"/>
    </source>
</evidence>
<dbReference type="Pfam" id="PF01050">
    <property type="entry name" value="MannoseP_isomer"/>
    <property type="match status" value="1"/>
</dbReference>
<feature type="domain" description="Nucleotidyl transferase" evidence="9">
    <location>
        <begin position="16"/>
        <end position="297"/>
    </location>
</feature>
<dbReference type="GO" id="GO:0009298">
    <property type="term" value="P:GDP-mannose biosynthetic process"/>
    <property type="evidence" value="ECO:0007669"/>
    <property type="project" value="TreeGrafter"/>
</dbReference>
<evidence type="ECO:0000313" key="12">
    <source>
        <dbReference type="Proteomes" id="UP000253759"/>
    </source>
</evidence>
<keyword evidence="5" id="KW-0547">Nucleotide-binding</keyword>
<evidence type="ECO:0000256" key="6">
    <source>
        <dbReference type="ARBA" id="ARBA00023134"/>
    </source>
</evidence>
<dbReference type="InterPro" id="IPR011051">
    <property type="entry name" value="RmlC_Cupin_sf"/>
</dbReference>
<dbReference type="FunFam" id="3.90.550.10:FF:000046">
    <property type="entry name" value="Mannose-1-phosphate guanylyltransferase (GDP)"/>
    <property type="match status" value="1"/>
</dbReference>
<dbReference type="RefSeq" id="WP_114645677.1">
    <property type="nucleotide sequence ID" value="NZ_QQNH01000008.1"/>
</dbReference>
<comment type="caution">
    <text evidence="11">The sequence shown here is derived from an EMBL/GenBank/DDBJ whole genome shotgun (WGS) entry which is preliminary data.</text>
</comment>
<evidence type="ECO:0000259" key="9">
    <source>
        <dbReference type="Pfam" id="PF00483"/>
    </source>
</evidence>
<dbReference type="EC" id="2.7.7.13" evidence="2"/>
<keyword evidence="6" id="KW-0342">GTP-binding</keyword>
<sequence length="483" mass="52565">MGQDQAIDTAAETITPIILAGGAGTRLWPMSRADRPKQFLALMGEKSLFQETLLRLVSDGRYGAPIVITNQDYRFLVAEQAMEVGVELATIVLEPVARNTAPAIAAGVLIAETRQPGGLVHVLPSDHRIVVDAAYDRAINVAMEAARDGALVTFGIDPTEPATGFGYIEAGEKLASGAFVVKRFVEKPDTERATAMIAQGGFSWNSGMFVFTTESFFEACRQHAPDVLAAAEAAIAKAVADLDFLRLDRDAFAAAPAISIDYALFEKTDRAAVVPAAIIWSDLGSWDAVWKSGQQDERGNVWHGPVTLGAVTQSLVFSERHHVVVEGIDDIAVLASEDAIYIGRLSAAQQVGAIVKHLQADPVTRPLTESHQTSYRPWGGYSSILVGERFQVKRLFVRPGKRLSLQKHHHRAEHWVVVRGTAEVEVDGDRLVLRENESVYIPQGALHRLSNPGKIMLEVIEVQTGSYLGEDDIVRIADEFGRN</sequence>
<dbReference type="AlphaFoldDB" id="A0A369WAQ4"/>
<dbReference type="EMBL" id="QQNH01000008">
    <property type="protein sequence ID" value="RDE09151.1"/>
    <property type="molecule type" value="Genomic_DNA"/>
</dbReference>
<organism evidence="11 12">
    <name type="scientific">Pelagibacterium lacus</name>
    <dbReference type="NCBI Taxonomy" id="2282655"/>
    <lineage>
        <taxon>Bacteria</taxon>
        <taxon>Pseudomonadati</taxon>
        <taxon>Pseudomonadota</taxon>
        <taxon>Alphaproteobacteria</taxon>
        <taxon>Hyphomicrobiales</taxon>
        <taxon>Devosiaceae</taxon>
        <taxon>Pelagibacterium</taxon>
    </lineage>
</organism>
<keyword evidence="4 11" id="KW-0548">Nucleotidyltransferase</keyword>
<comment type="similarity">
    <text evidence="1 8">Belongs to the mannose-6-phosphate isomerase type 2 family.</text>
</comment>
<comment type="catalytic activity">
    <reaction evidence="7">
        <text>alpha-D-mannose 1-phosphate + GTP + H(+) = GDP-alpha-D-mannose + diphosphate</text>
        <dbReference type="Rhea" id="RHEA:15229"/>
        <dbReference type="ChEBI" id="CHEBI:15378"/>
        <dbReference type="ChEBI" id="CHEBI:33019"/>
        <dbReference type="ChEBI" id="CHEBI:37565"/>
        <dbReference type="ChEBI" id="CHEBI:57527"/>
        <dbReference type="ChEBI" id="CHEBI:58409"/>
        <dbReference type="EC" id="2.7.7.13"/>
    </reaction>
</comment>
<dbReference type="InterPro" id="IPR014710">
    <property type="entry name" value="RmlC-like_jellyroll"/>
</dbReference>
<dbReference type="InterPro" id="IPR029044">
    <property type="entry name" value="Nucleotide-diphossugar_trans"/>
</dbReference>
<dbReference type="SUPFAM" id="SSF51182">
    <property type="entry name" value="RmlC-like cupins"/>
    <property type="match status" value="1"/>
</dbReference>
<name>A0A369WAQ4_9HYPH</name>
<dbReference type="InterPro" id="IPR051161">
    <property type="entry name" value="Mannose-6P_isomerase_type2"/>
</dbReference>
<accession>A0A369WAQ4</accession>
<dbReference type="GO" id="GO:0000271">
    <property type="term" value="P:polysaccharide biosynthetic process"/>
    <property type="evidence" value="ECO:0007669"/>
    <property type="project" value="InterPro"/>
</dbReference>
<dbReference type="PANTHER" id="PTHR46390:SF1">
    <property type="entry name" value="MANNOSE-1-PHOSPHATE GUANYLYLTRANSFERASE"/>
    <property type="match status" value="1"/>
</dbReference>
<gene>
    <name evidence="11" type="ORF">DVH29_08145</name>
</gene>
<keyword evidence="3 11" id="KW-0808">Transferase</keyword>
<dbReference type="GO" id="GO:0004475">
    <property type="term" value="F:mannose-1-phosphate guanylyltransferase (GTP) activity"/>
    <property type="evidence" value="ECO:0007669"/>
    <property type="project" value="UniProtKB-EC"/>
</dbReference>
<reference evidence="12" key="1">
    <citation type="submission" date="2018-07" db="EMBL/GenBank/DDBJ databases">
        <authorList>
            <person name="Liu B.-T."/>
            <person name="Du Z."/>
        </authorList>
    </citation>
    <scope>NUCLEOTIDE SEQUENCE [LARGE SCALE GENOMIC DNA]</scope>
    <source>
        <strain evidence="12">XYN52</strain>
    </source>
</reference>
<dbReference type="PANTHER" id="PTHR46390">
    <property type="entry name" value="MANNOSE-1-PHOSPHATE GUANYLYLTRANSFERASE"/>
    <property type="match status" value="1"/>
</dbReference>
<dbReference type="Gene3D" id="2.60.120.10">
    <property type="entry name" value="Jelly Rolls"/>
    <property type="match status" value="1"/>
</dbReference>
<dbReference type="SUPFAM" id="SSF53448">
    <property type="entry name" value="Nucleotide-diphospho-sugar transferases"/>
    <property type="match status" value="1"/>
</dbReference>
<dbReference type="NCBIfam" id="TIGR01479">
    <property type="entry name" value="GMP_PMI"/>
    <property type="match status" value="1"/>
</dbReference>
<keyword evidence="11" id="KW-0413">Isomerase</keyword>
<dbReference type="Proteomes" id="UP000253759">
    <property type="component" value="Unassembled WGS sequence"/>
</dbReference>
<dbReference type="InterPro" id="IPR006375">
    <property type="entry name" value="Man1P_GuaTrfase/Man6P_Isoase"/>
</dbReference>
<evidence type="ECO:0000256" key="4">
    <source>
        <dbReference type="ARBA" id="ARBA00022695"/>
    </source>
</evidence>
<proteinExistence type="inferred from homology"/>
<dbReference type="InterPro" id="IPR049577">
    <property type="entry name" value="GMPP_N"/>
</dbReference>
<dbReference type="GO" id="GO:0016853">
    <property type="term" value="F:isomerase activity"/>
    <property type="evidence" value="ECO:0007669"/>
    <property type="project" value="UniProtKB-KW"/>
</dbReference>
<evidence type="ECO:0000256" key="7">
    <source>
        <dbReference type="ARBA" id="ARBA00047343"/>
    </source>
</evidence>
<feature type="domain" description="Mannose-6-phosphate isomerase type II C-terminal" evidence="10">
    <location>
        <begin position="367"/>
        <end position="478"/>
    </location>
</feature>
<dbReference type="Gene3D" id="3.90.550.10">
    <property type="entry name" value="Spore Coat Polysaccharide Biosynthesis Protein SpsA, Chain A"/>
    <property type="match status" value="1"/>
</dbReference>
<protein>
    <recommendedName>
        <fullName evidence="2">mannose-1-phosphate guanylyltransferase</fullName>
        <ecNumber evidence="2">2.7.7.13</ecNumber>
    </recommendedName>
</protein>
<dbReference type="CDD" id="cd02213">
    <property type="entry name" value="cupin_PMI_typeII_C"/>
    <property type="match status" value="1"/>
</dbReference>
<dbReference type="FunFam" id="2.60.120.10:FF:000032">
    <property type="entry name" value="Mannose-1-phosphate guanylyltransferase/mannose-6-phosphate isomerase"/>
    <property type="match status" value="1"/>
</dbReference>
<evidence type="ECO:0000256" key="5">
    <source>
        <dbReference type="ARBA" id="ARBA00022741"/>
    </source>
</evidence>
<dbReference type="GO" id="GO:0005525">
    <property type="term" value="F:GTP binding"/>
    <property type="evidence" value="ECO:0007669"/>
    <property type="project" value="UniProtKB-KW"/>
</dbReference>
<evidence type="ECO:0000256" key="2">
    <source>
        <dbReference type="ARBA" id="ARBA00012387"/>
    </source>
</evidence>
<dbReference type="OrthoDB" id="9806359at2"/>
<evidence type="ECO:0000259" key="10">
    <source>
        <dbReference type="Pfam" id="PF01050"/>
    </source>
</evidence>
<dbReference type="InterPro" id="IPR005835">
    <property type="entry name" value="NTP_transferase_dom"/>
</dbReference>
<dbReference type="Pfam" id="PF00483">
    <property type="entry name" value="NTP_transferase"/>
    <property type="match status" value="1"/>
</dbReference>
<evidence type="ECO:0000256" key="8">
    <source>
        <dbReference type="RuleBase" id="RU004190"/>
    </source>
</evidence>
<evidence type="ECO:0000313" key="11">
    <source>
        <dbReference type="EMBL" id="RDE09151.1"/>
    </source>
</evidence>